<dbReference type="RefSeq" id="XP_023438131.1">
    <property type="nucleotide sequence ID" value="XM_023570768.1"/>
</dbReference>
<feature type="region of interest" description="Disordered" evidence="1">
    <location>
        <begin position="1"/>
        <end position="21"/>
    </location>
</feature>
<evidence type="ECO:0000313" key="3">
    <source>
        <dbReference type="Proteomes" id="UP000016800"/>
    </source>
</evidence>
<sequence>MPGRDPGISYGSSPDTKKMPGVLCPKCTTTEKQVWVMPGHPLLSLLRQRDSYV</sequence>
<evidence type="ECO:0000256" key="1">
    <source>
        <dbReference type="SAM" id="MobiDB-lite"/>
    </source>
</evidence>
<dbReference type="AlphaFoldDB" id="S0EQ10"/>
<organism evidence="2 3">
    <name type="scientific">Gibberella fujikuroi (strain CBS 195.34 / IMI 58289 / NRRL A-6831)</name>
    <name type="common">Bakanae and foot rot disease fungus</name>
    <name type="synonym">Fusarium fujikuroi</name>
    <dbReference type="NCBI Taxonomy" id="1279085"/>
    <lineage>
        <taxon>Eukaryota</taxon>
        <taxon>Fungi</taxon>
        <taxon>Dikarya</taxon>
        <taxon>Ascomycota</taxon>
        <taxon>Pezizomycotina</taxon>
        <taxon>Sordariomycetes</taxon>
        <taxon>Hypocreomycetidae</taxon>
        <taxon>Hypocreales</taxon>
        <taxon>Nectriaceae</taxon>
        <taxon>Fusarium</taxon>
        <taxon>Fusarium fujikuroi species complex</taxon>
    </lineage>
</organism>
<dbReference type="GeneID" id="35405286"/>
<dbReference type="EMBL" id="HF679033">
    <property type="protein sequence ID" value="CCT76085.1"/>
    <property type="molecule type" value="Genomic_DNA"/>
</dbReference>
<accession>S0EQ10</accession>
<protein>
    <submittedName>
        <fullName evidence="2">Uncharacterized protein</fullName>
    </submittedName>
</protein>
<gene>
    <name evidence="2" type="ORF">FFUJ_11825</name>
</gene>
<evidence type="ECO:0000313" key="2">
    <source>
        <dbReference type="EMBL" id="CCT76085.1"/>
    </source>
</evidence>
<proteinExistence type="predicted"/>
<name>S0EQ10_GIBF5</name>
<dbReference type="HOGENOM" id="CLU_3068834_0_0_1"/>
<reference evidence="3" key="1">
    <citation type="journal article" date="2013" name="PLoS Pathog.">
        <title>Deciphering the cryptic genome: genome-wide analyses of the rice pathogen Fusarium fujikuroi reveal complex regulation of secondary metabolism and novel metabolites.</title>
        <authorList>
            <person name="Wiemann P."/>
            <person name="Sieber C.M."/>
            <person name="von Bargen K.W."/>
            <person name="Studt L."/>
            <person name="Niehaus E.M."/>
            <person name="Espino J.J."/>
            <person name="Huss K."/>
            <person name="Michielse C.B."/>
            <person name="Albermann S."/>
            <person name="Wagner D."/>
            <person name="Bergner S.V."/>
            <person name="Connolly L.R."/>
            <person name="Fischer A."/>
            <person name="Reuter G."/>
            <person name="Kleigrewe K."/>
            <person name="Bald T."/>
            <person name="Wingfield B.D."/>
            <person name="Ophir R."/>
            <person name="Freeman S."/>
            <person name="Hippler M."/>
            <person name="Smith K.M."/>
            <person name="Brown D.W."/>
            <person name="Proctor R.H."/>
            <person name="Munsterkotter M."/>
            <person name="Freitag M."/>
            <person name="Humpf H.U."/>
            <person name="Guldener U."/>
            <person name="Tudzynski B."/>
        </authorList>
    </citation>
    <scope>NUCLEOTIDE SEQUENCE [LARGE SCALE GENOMIC DNA]</scope>
    <source>
        <strain evidence="3">CBS 195.34 / IMI 58289 / NRRL A-6831</strain>
    </source>
</reference>
<dbReference type="Proteomes" id="UP000016800">
    <property type="component" value="Chromosome XI"/>
</dbReference>
<dbReference type="VEuPathDB" id="FungiDB:FFUJ_11825"/>
<keyword evidence="3" id="KW-1185">Reference proteome</keyword>